<dbReference type="PROSITE" id="PS00211">
    <property type="entry name" value="ABC_TRANSPORTER_1"/>
    <property type="match status" value="1"/>
</dbReference>
<protein>
    <submittedName>
        <fullName evidence="12">Daunorubicin ABC transporter ATP-binding protein</fullName>
    </submittedName>
</protein>
<sequence length="336" mass="35524">MAGIDPAISADHIIRRFGATVAVDDVSLAVAPGEIYGFLGPNGAGKSTLTRVLCTLITPSEGHARVAGYDVATEAEEVRLRVGVALQEAALDDQQTGSEMLALQGRFYGLSAAATRSRVAELTDLIDIGDALARRIGTYSGGMKRRLDLALALVHDPAVLFLDEPTTGLDPVSRAKVWQEVRRLNTDLGMTVFLTTQYLEEADELADRVGIINKGVLVAEGTPTELKRAIGTDVIIVTLGGSVDRARTALGRLGTVQRIETSGETLMLSVSDGPSTISPVAVTLADVPGADVRELSLRRPSLDDVFLSVTGEHISDDHAPGGAVDTSRDDSTRERA</sequence>
<evidence type="ECO:0000256" key="10">
    <source>
        <dbReference type="SAM" id="MobiDB-lite"/>
    </source>
</evidence>
<keyword evidence="4" id="KW-0547">Nucleotide-binding</keyword>
<dbReference type="Proteomes" id="UP000239297">
    <property type="component" value="Unassembled WGS sequence"/>
</dbReference>
<dbReference type="PANTHER" id="PTHR42711">
    <property type="entry name" value="ABC TRANSPORTER ATP-BINDING PROTEIN"/>
    <property type="match status" value="1"/>
</dbReference>
<dbReference type="GO" id="GO:1900753">
    <property type="term" value="P:doxorubicin transport"/>
    <property type="evidence" value="ECO:0007669"/>
    <property type="project" value="InterPro"/>
</dbReference>
<dbReference type="PANTHER" id="PTHR42711:SF19">
    <property type="entry name" value="DOXORUBICIN RESISTANCE ATP-BINDING PROTEIN DRRA"/>
    <property type="match status" value="1"/>
</dbReference>
<feature type="region of interest" description="Disordered" evidence="10">
    <location>
        <begin position="313"/>
        <end position="336"/>
    </location>
</feature>
<dbReference type="EMBL" id="PRKW01000001">
    <property type="protein sequence ID" value="PPB50954.1"/>
    <property type="molecule type" value="Genomic_DNA"/>
</dbReference>
<reference evidence="12 13" key="1">
    <citation type="journal article" date="2014" name="Int. J. Syst. Evol. Microbiol.">
        <title>Arthrobacter pityocampae sp. nov., isolated from Thaumetopoea pityocampa (Lep., Thaumetopoeidae).</title>
        <authorList>
            <person name="Ince I.A."/>
            <person name="Demirbag Z."/>
            <person name="Kati H."/>
        </authorList>
    </citation>
    <scope>NUCLEOTIDE SEQUENCE [LARGE SCALE GENOMIC DNA]</scope>
    <source>
        <strain evidence="12 13">Tp2</strain>
    </source>
</reference>
<evidence type="ECO:0000313" key="12">
    <source>
        <dbReference type="EMBL" id="PPB50954.1"/>
    </source>
</evidence>
<dbReference type="GO" id="GO:0005524">
    <property type="term" value="F:ATP binding"/>
    <property type="evidence" value="ECO:0007669"/>
    <property type="project" value="UniProtKB-KW"/>
</dbReference>
<evidence type="ECO:0000313" key="13">
    <source>
        <dbReference type="Proteomes" id="UP000239297"/>
    </source>
</evidence>
<dbReference type="NCBIfam" id="TIGR01188">
    <property type="entry name" value="drrA"/>
    <property type="match status" value="1"/>
</dbReference>
<dbReference type="Pfam" id="PF00005">
    <property type="entry name" value="ABC_tran"/>
    <property type="match status" value="1"/>
</dbReference>
<dbReference type="InterPro" id="IPR025302">
    <property type="entry name" value="DrrA1/2-like_C"/>
</dbReference>
<accession>A0A2S5J2C3</accession>
<dbReference type="Pfam" id="PF13732">
    <property type="entry name" value="DrrA1-3_C"/>
    <property type="match status" value="1"/>
</dbReference>
<dbReference type="InterPro" id="IPR017871">
    <property type="entry name" value="ABC_transporter-like_CS"/>
</dbReference>
<evidence type="ECO:0000256" key="3">
    <source>
        <dbReference type="ARBA" id="ARBA00022475"/>
    </source>
</evidence>
<keyword evidence="8" id="KW-0046">Antibiotic resistance</keyword>
<evidence type="ECO:0000256" key="8">
    <source>
        <dbReference type="ARBA" id="ARBA00023251"/>
    </source>
</evidence>
<evidence type="ECO:0000256" key="5">
    <source>
        <dbReference type="ARBA" id="ARBA00022840"/>
    </source>
</evidence>
<comment type="caution">
    <text evidence="12">The sequence shown here is derived from an EMBL/GenBank/DDBJ whole genome shotgun (WGS) entry which is preliminary data.</text>
</comment>
<evidence type="ECO:0000259" key="11">
    <source>
        <dbReference type="PROSITE" id="PS50893"/>
    </source>
</evidence>
<dbReference type="InterPro" id="IPR050763">
    <property type="entry name" value="ABC_transporter_ATP-binding"/>
</dbReference>
<dbReference type="GO" id="GO:0043215">
    <property type="term" value="P:daunorubicin transport"/>
    <property type="evidence" value="ECO:0007669"/>
    <property type="project" value="InterPro"/>
</dbReference>
<evidence type="ECO:0000256" key="9">
    <source>
        <dbReference type="ARBA" id="ARBA00049985"/>
    </source>
</evidence>
<dbReference type="PROSITE" id="PS50893">
    <property type="entry name" value="ABC_TRANSPORTER_2"/>
    <property type="match status" value="1"/>
</dbReference>
<evidence type="ECO:0000256" key="1">
    <source>
        <dbReference type="ARBA" id="ARBA00004413"/>
    </source>
</evidence>
<organism evidence="12 13">
    <name type="scientific">Arthrobacter pityocampae</name>
    <dbReference type="NCBI Taxonomy" id="547334"/>
    <lineage>
        <taxon>Bacteria</taxon>
        <taxon>Bacillati</taxon>
        <taxon>Actinomycetota</taxon>
        <taxon>Actinomycetes</taxon>
        <taxon>Micrococcales</taxon>
        <taxon>Micrococcaceae</taxon>
        <taxon>Arthrobacter</taxon>
    </lineage>
</organism>
<dbReference type="OrthoDB" id="9804819at2"/>
<keyword evidence="7" id="KW-0472">Membrane</keyword>
<dbReference type="SUPFAM" id="SSF52540">
    <property type="entry name" value="P-loop containing nucleoside triphosphate hydrolases"/>
    <property type="match status" value="1"/>
</dbReference>
<dbReference type="GO" id="GO:0046677">
    <property type="term" value="P:response to antibiotic"/>
    <property type="evidence" value="ECO:0007669"/>
    <property type="project" value="UniProtKB-KW"/>
</dbReference>
<dbReference type="SMART" id="SM00382">
    <property type="entry name" value="AAA"/>
    <property type="match status" value="1"/>
</dbReference>
<keyword evidence="13" id="KW-1185">Reference proteome</keyword>
<evidence type="ECO:0000256" key="7">
    <source>
        <dbReference type="ARBA" id="ARBA00023136"/>
    </source>
</evidence>
<evidence type="ECO:0000256" key="4">
    <source>
        <dbReference type="ARBA" id="ARBA00022741"/>
    </source>
</evidence>
<dbReference type="RefSeq" id="WP_104120216.1">
    <property type="nucleotide sequence ID" value="NZ_PRKW01000001.1"/>
</dbReference>
<comment type="subcellular location">
    <subcellularLocation>
        <location evidence="1">Cell membrane</location>
        <topology evidence="1">Peripheral membrane protein</topology>
        <orientation evidence="1">Cytoplasmic side</orientation>
    </subcellularLocation>
</comment>
<keyword evidence="2" id="KW-0813">Transport</keyword>
<keyword evidence="3" id="KW-1003">Cell membrane</keyword>
<keyword evidence="5 12" id="KW-0067">ATP-binding</keyword>
<feature type="domain" description="ABC transporter" evidence="11">
    <location>
        <begin position="8"/>
        <end position="239"/>
    </location>
</feature>
<keyword evidence="6" id="KW-1278">Translocase</keyword>
<dbReference type="InterPro" id="IPR003593">
    <property type="entry name" value="AAA+_ATPase"/>
</dbReference>
<dbReference type="InterPro" id="IPR027417">
    <property type="entry name" value="P-loop_NTPase"/>
</dbReference>
<dbReference type="GO" id="GO:0016887">
    <property type="term" value="F:ATP hydrolysis activity"/>
    <property type="evidence" value="ECO:0007669"/>
    <property type="project" value="InterPro"/>
</dbReference>
<gene>
    <name evidence="12" type="ORF">C4K88_03600</name>
</gene>
<name>A0A2S5J2C3_9MICC</name>
<dbReference type="InterPro" id="IPR005894">
    <property type="entry name" value="DrrA"/>
</dbReference>
<dbReference type="Gene3D" id="3.40.50.300">
    <property type="entry name" value="P-loop containing nucleotide triphosphate hydrolases"/>
    <property type="match status" value="1"/>
</dbReference>
<evidence type="ECO:0000256" key="6">
    <source>
        <dbReference type="ARBA" id="ARBA00022967"/>
    </source>
</evidence>
<dbReference type="GO" id="GO:0005886">
    <property type="term" value="C:plasma membrane"/>
    <property type="evidence" value="ECO:0007669"/>
    <property type="project" value="UniProtKB-SubCell"/>
</dbReference>
<dbReference type="AlphaFoldDB" id="A0A2S5J2C3"/>
<comment type="similarity">
    <text evidence="9">Belongs to the ABC transporter superfamily. Drug exporter-1 (DrugE1) (TC 3.A.1.105) family.</text>
</comment>
<proteinExistence type="inferred from homology"/>
<evidence type="ECO:0000256" key="2">
    <source>
        <dbReference type="ARBA" id="ARBA00022448"/>
    </source>
</evidence>
<dbReference type="InterPro" id="IPR003439">
    <property type="entry name" value="ABC_transporter-like_ATP-bd"/>
</dbReference>
<feature type="compositionally biased region" description="Basic and acidic residues" evidence="10">
    <location>
        <begin position="326"/>
        <end position="336"/>
    </location>
</feature>